<keyword evidence="3" id="KW-1185">Reference proteome</keyword>
<comment type="caution">
    <text evidence="2">The sequence shown here is derived from an EMBL/GenBank/DDBJ whole genome shotgun (WGS) entry which is preliminary data.</text>
</comment>
<sequence length="486" mass="53438">MAAPTETYSRCASKLSLKAAEAALTKDYCQSQRIYVSLVKPKNGCVPIQTDVYSLSIYVSLVKLELWYSLRTVFSNYYCPSRKGLSPGLVNDSVVADDEYSEDSWRPDSKSDGDESFEIPPPPTNNKVPNISRTSIINGSACTPSAVVNNTAPVVPVAPVINDASCAPLAQVDNTAPDTPPVQVVNTDACAPSASVKNAALYVPGVPANNAATNAPLAPNNKADAPSPVAPTTNEVVMSGRRRKRNSSPWKRHCLKKIAGEEYIGHRGKIHSAASGVQHVIATKKVSKSYCRLVSISICKQALASILGIIIAKINYVCDFISPEDKQGKHQSPPNKLTEEKKQEVFDFLDSIPKYRSHYTRRHNPQRHYLSPSLTQTKLHKLYVEKCASKAIEPVSSRMLSETFVTERNFHFGKTRDKLEMDSRANPLDGNINSERELHLRKAEAGQEIMKNDIAASKANNGQWTIAFDFQQTLPTPQTDIQINRT</sequence>
<evidence type="ECO:0000313" key="2">
    <source>
        <dbReference type="EMBL" id="GFO23401.1"/>
    </source>
</evidence>
<protein>
    <submittedName>
        <fullName evidence="2">Uncharacterized protein</fullName>
    </submittedName>
</protein>
<dbReference type="EMBL" id="BLXT01005511">
    <property type="protein sequence ID" value="GFO23401.1"/>
    <property type="molecule type" value="Genomic_DNA"/>
</dbReference>
<gene>
    <name evidence="2" type="ORF">PoB_004990600</name>
</gene>
<reference evidence="2 3" key="1">
    <citation type="journal article" date="2021" name="Elife">
        <title>Chloroplast acquisition without the gene transfer in kleptoplastic sea slugs, Plakobranchus ocellatus.</title>
        <authorList>
            <person name="Maeda T."/>
            <person name="Takahashi S."/>
            <person name="Yoshida T."/>
            <person name="Shimamura S."/>
            <person name="Takaki Y."/>
            <person name="Nagai Y."/>
            <person name="Toyoda A."/>
            <person name="Suzuki Y."/>
            <person name="Arimoto A."/>
            <person name="Ishii H."/>
            <person name="Satoh N."/>
            <person name="Nishiyama T."/>
            <person name="Hasebe M."/>
            <person name="Maruyama T."/>
            <person name="Minagawa J."/>
            <person name="Obokata J."/>
            <person name="Shigenobu S."/>
        </authorList>
    </citation>
    <scope>NUCLEOTIDE SEQUENCE [LARGE SCALE GENOMIC DNA]</scope>
</reference>
<proteinExistence type="predicted"/>
<feature type="region of interest" description="Disordered" evidence="1">
    <location>
        <begin position="99"/>
        <end position="131"/>
    </location>
</feature>
<dbReference type="AlphaFoldDB" id="A0AAV4BWC3"/>
<evidence type="ECO:0000313" key="3">
    <source>
        <dbReference type="Proteomes" id="UP000735302"/>
    </source>
</evidence>
<name>A0AAV4BWC3_9GAST</name>
<feature type="compositionally biased region" description="Basic and acidic residues" evidence="1">
    <location>
        <begin position="103"/>
        <end position="113"/>
    </location>
</feature>
<evidence type="ECO:0000256" key="1">
    <source>
        <dbReference type="SAM" id="MobiDB-lite"/>
    </source>
</evidence>
<organism evidence="2 3">
    <name type="scientific">Plakobranchus ocellatus</name>
    <dbReference type="NCBI Taxonomy" id="259542"/>
    <lineage>
        <taxon>Eukaryota</taxon>
        <taxon>Metazoa</taxon>
        <taxon>Spiralia</taxon>
        <taxon>Lophotrochozoa</taxon>
        <taxon>Mollusca</taxon>
        <taxon>Gastropoda</taxon>
        <taxon>Heterobranchia</taxon>
        <taxon>Euthyneura</taxon>
        <taxon>Panpulmonata</taxon>
        <taxon>Sacoglossa</taxon>
        <taxon>Placobranchoidea</taxon>
        <taxon>Plakobranchidae</taxon>
        <taxon>Plakobranchus</taxon>
    </lineage>
</organism>
<dbReference type="Proteomes" id="UP000735302">
    <property type="component" value="Unassembled WGS sequence"/>
</dbReference>
<accession>A0AAV4BWC3</accession>